<feature type="compositionally biased region" description="Basic and acidic residues" evidence="2">
    <location>
        <begin position="59"/>
        <end position="81"/>
    </location>
</feature>
<feature type="transmembrane region" description="Helical" evidence="3">
    <location>
        <begin position="102"/>
        <end position="124"/>
    </location>
</feature>
<sequence>MAPPRIRSTNVPDAAPDASEGEKMGPRGRKRLRAVPSLRGNPALDGNDGTAHQPGGPKTKRELRREARQARREAEKARAEADAEPVVVRPLARPAKVRKRHWGLVLSFGLMVLAPVGAASWYLYTRAVDQYASTLGFTVRSEDVSSASDLLGGLGSTLGGGANNDAEILYEYIRSQEIVRQIDDKLDLRELYSRHHEVDPLLSFDPDGTIEDLVDYWERMLRISYDSGSGLIEMRVLAFDPQEAQAIAQEIYLESSETVNELSAVAREDATRYARADLEQAQERLKEAREALTAFRVANQIVDPSADIQGQMGLLNTLQAQLAAALIDLDLLGDSVGEGDPRATQAQRRIEVIRARIAQEREKFGADGQGPAGENYATTISEFERLSVEREFAETAYTAALAAYDAAQAEAERQSRYLATYIRPTLAERSQFPQREMLIGIVALFGFLAWAIGSLVYYSLRDRN</sequence>
<dbReference type="PANTHER" id="PTHR32309:SF13">
    <property type="entry name" value="FERRIC ENTEROBACTIN TRANSPORT PROTEIN FEPE"/>
    <property type="match status" value="1"/>
</dbReference>
<keyword evidence="1" id="KW-0175">Coiled coil</keyword>
<dbReference type="AlphaFoldDB" id="A0A1X7A254"/>
<dbReference type="InterPro" id="IPR050445">
    <property type="entry name" value="Bact_polysacc_biosynth/exp"/>
</dbReference>
<accession>A0A1X7A254</accession>
<evidence type="ECO:0000256" key="2">
    <source>
        <dbReference type="SAM" id="MobiDB-lite"/>
    </source>
</evidence>
<protein>
    <recommendedName>
        <fullName evidence="6">Capsular polysaccharide transport system permease protein</fullName>
    </recommendedName>
</protein>
<dbReference type="Proteomes" id="UP000193495">
    <property type="component" value="Unassembled WGS sequence"/>
</dbReference>
<evidence type="ECO:0000313" key="4">
    <source>
        <dbReference type="EMBL" id="SLN68451.1"/>
    </source>
</evidence>
<keyword evidence="3" id="KW-0812">Transmembrane</keyword>
<reference evidence="4 5" key="1">
    <citation type="submission" date="2017-03" db="EMBL/GenBank/DDBJ databases">
        <authorList>
            <person name="Afonso C.L."/>
            <person name="Miller P.J."/>
            <person name="Scott M.A."/>
            <person name="Spackman E."/>
            <person name="Goraichik I."/>
            <person name="Dimitrov K.M."/>
            <person name="Suarez D.L."/>
            <person name="Swayne D.E."/>
        </authorList>
    </citation>
    <scope>NUCLEOTIDE SEQUENCE [LARGE SCALE GENOMIC DNA]</scope>
    <source>
        <strain evidence="4 5">CECT 8367</strain>
    </source>
</reference>
<evidence type="ECO:0000256" key="3">
    <source>
        <dbReference type="SAM" id="Phobius"/>
    </source>
</evidence>
<feature type="transmembrane region" description="Helical" evidence="3">
    <location>
        <begin position="437"/>
        <end position="460"/>
    </location>
</feature>
<name>A0A1X7A254_9RHOB</name>
<evidence type="ECO:0000313" key="5">
    <source>
        <dbReference type="Proteomes" id="UP000193495"/>
    </source>
</evidence>
<organism evidence="4 5">
    <name type="scientific">Limimaricola soesokkakensis</name>
    <dbReference type="NCBI Taxonomy" id="1343159"/>
    <lineage>
        <taxon>Bacteria</taxon>
        <taxon>Pseudomonadati</taxon>
        <taxon>Pseudomonadota</taxon>
        <taxon>Alphaproteobacteria</taxon>
        <taxon>Rhodobacterales</taxon>
        <taxon>Paracoccaceae</taxon>
        <taxon>Limimaricola</taxon>
    </lineage>
</organism>
<proteinExistence type="predicted"/>
<feature type="coiled-coil region" evidence="1">
    <location>
        <begin position="271"/>
        <end position="298"/>
    </location>
</feature>
<dbReference type="PANTHER" id="PTHR32309">
    <property type="entry name" value="TYROSINE-PROTEIN KINASE"/>
    <property type="match status" value="1"/>
</dbReference>
<dbReference type="GO" id="GO:0005886">
    <property type="term" value="C:plasma membrane"/>
    <property type="evidence" value="ECO:0007669"/>
    <property type="project" value="TreeGrafter"/>
</dbReference>
<dbReference type="EMBL" id="FWFY01000015">
    <property type="protein sequence ID" value="SLN68451.1"/>
    <property type="molecule type" value="Genomic_DNA"/>
</dbReference>
<dbReference type="GO" id="GO:0004713">
    <property type="term" value="F:protein tyrosine kinase activity"/>
    <property type="evidence" value="ECO:0007669"/>
    <property type="project" value="TreeGrafter"/>
</dbReference>
<evidence type="ECO:0000256" key="1">
    <source>
        <dbReference type="SAM" id="Coils"/>
    </source>
</evidence>
<dbReference type="RefSeq" id="WP_085897728.1">
    <property type="nucleotide sequence ID" value="NZ_FWFY01000015.1"/>
</dbReference>
<gene>
    <name evidence="4" type="ORF">LOS8367_03422</name>
</gene>
<keyword evidence="3" id="KW-0472">Membrane</keyword>
<keyword evidence="3" id="KW-1133">Transmembrane helix</keyword>
<evidence type="ECO:0008006" key="6">
    <source>
        <dbReference type="Google" id="ProtNLM"/>
    </source>
</evidence>
<feature type="region of interest" description="Disordered" evidence="2">
    <location>
        <begin position="1"/>
        <end position="81"/>
    </location>
</feature>